<feature type="non-terminal residue" evidence="1">
    <location>
        <position position="1"/>
    </location>
</feature>
<protein>
    <submittedName>
        <fullName evidence="1">Uncharacterized protein</fullName>
    </submittedName>
</protein>
<proteinExistence type="predicted"/>
<organism evidence="1 2">
    <name type="scientific">Cirrhinus mrigala</name>
    <name type="common">Mrigala</name>
    <dbReference type="NCBI Taxonomy" id="683832"/>
    <lineage>
        <taxon>Eukaryota</taxon>
        <taxon>Metazoa</taxon>
        <taxon>Chordata</taxon>
        <taxon>Craniata</taxon>
        <taxon>Vertebrata</taxon>
        <taxon>Euteleostomi</taxon>
        <taxon>Actinopterygii</taxon>
        <taxon>Neopterygii</taxon>
        <taxon>Teleostei</taxon>
        <taxon>Ostariophysi</taxon>
        <taxon>Cypriniformes</taxon>
        <taxon>Cyprinidae</taxon>
        <taxon>Labeoninae</taxon>
        <taxon>Labeonini</taxon>
        <taxon>Cirrhinus</taxon>
    </lineage>
</organism>
<reference evidence="1 2" key="1">
    <citation type="submission" date="2024-05" db="EMBL/GenBank/DDBJ databases">
        <title>Genome sequencing and assembly of Indian major carp, Cirrhinus mrigala (Hamilton, 1822).</title>
        <authorList>
            <person name="Mohindra V."/>
            <person name="Chowdhury L.M."/>
            <person name="Lal K."/>
            <person name="Jena J.K."/>
        </authorList>
    </citation>
    <scope>NUCLEOTIDE SEQUENCE [LARGE SCALE GENOMIC DNA]</scope>
    <source>
        <strain evidence="1">CM1030</strain>
        <tissue evidence="1">Blood</tissue>
    </source>
</reference>
<evidence type="ECO:0000313" key="2">
    <source>
        <dbReference type="Proteomes" id="UP001529510"/>
    </source>
</evidence>
<dbReference type="EMBL" id="JAMKFB020000005">
    <property type="protein sequence ID" value="KAL0193534.1"/>
    <property type="molecule type" value="Genomic_DNA"/>
</dbReference>
<dbReference type="AlphaFoldDB" id="A0ABD0R4T8"/>
<keyword evidence="2" id="KW-1185">Reference proteome</keyword>
<comment type="caution">
    <text evidence="1">The sequence shown here is derived from an EMBL/GenBank/DDBJ whole genome shotgun (WGS) entry which is preliminary data.</text>
</comment>
<dbReference type="Proteomes" id="UP001529510">
    <property type="component" value="Unassembled WGS sequence"/>
</dbReference>
<name>A0ABD0R4T8_CIRMR</name>
<sequence>DPLFSTEETPSAKKLKESLYLSFPVETVLTTVQNVPEAKKNGLEYPLTDSDVH</sequence>
<gene>
    <name evidence="1" type="ORF">M9458_011830</name>
</gene>
<evidence type="ECO:0000313" key="1">
    <source>
        <dbReference type="EMBL" id="KAL0193534.1"/>
    </source>
</evidence>
<accession>A0ABD0R4T8</accession>